<keyword evidence="2" id="KW-1185">Reference proteome</keyword>
<dbReference type="AlphaFoldDB" id="A0AAD6Z6T4"/>
<dbReference type="EMBL" id="JARIHO010000079">
    <property type="protein sequence ID" value="KAJ7310178.1"/>
    <property type="molecule type" value="Genomic_DNA"/>
</dbReference>
<name>A0AAD6Z6T4_9AGAR</name>
<evidence type="ECO:0000313" key="2">
    <source>
        <dbReference type="Proteomes" id="UP001218218"/>
    </source>
</evidence>
<organism evidence="1 2">
    <name type="scientific">Mycena albidolilacea</name>
    <dbReference type="NCBI Taxonomy" id="1033008"/>
    <lineage>
        <taxon>Eukaryota</taxon>
        <taxon>Fungi</taxon>
        <taxon>Dikarya</taxon>
        <taxon>Basidiomycota</taxon>
        <taxon>Agaricomycotina</taxon>
        <taxon>Agaricomycetes</taxon>
        <taxon>Agaricomycetidae</taxon>
        <taxon>Agaricales</taxon>
        <taxon>Marasmiineae</taxon>
        <taxon>Mycenaceae</taxon>
        <taxon>Mycena</taxon>
    </lineage>
</organism>
<accession>A0AAD6Z6T4</accession>
<dbReference type="Proteomes" id="UP001218218">
    <property type="component" value="Unassembled WGS sequence"/>
</dbReference>
<reference evidence="1" key="1">
    <citation type="submission" date="2023-03" db="EMBL/GenBank/DDBJ databases">
        <title>Massive genome expansion in bonnet fungi (Mycena s.s.) driven by repeated elements and novel gene families across ecological guilds.</title>
        <authorList>
            <consortium name="Lawrence Berkeley National Laboratory"/>
            <person name="Harder C.B."/>
            <person name="Miyauchi S."/>
            <person name="Viragh M."/>
            <person name="Kuo A."/>
            <person name="Thoen E."/>
            <person name="Andreopoulos B."/>
            <person name="Lu D."/>
            <person name="Skrede I."/>
            <person name="Drula E."/>
            <person name="Henrissat B."/>
            <person name="Morin E."/>
            <person name="Kohler A."/>
            <person name="Barry K."/>
            <person name="LaButti K."/>
            <person name="Morin E."/>
            <person name="Salamov A."/>
            <person name="Lipzen A."/>
            <person name="Mereny Z."/>
            <person name="Hegedus B."/>
            <person name="Baldrian P."/>
            <person name="Stursova M."/>
            <person name="Weitz H."/>
            <person name="Taylor A."/>
            <person name="Grigoriev I.V."/>
            <person name="Nagy L.G."/>
            <person name="Martin F."/>
            <person name="Kauserud H."/>
        </authorList>
    </citation>
    <scope>NUCLEOTIDE SEQUENCE</scope>
    <source>
        <strain evidence="1">CBHHK002</strain>
    </source>
</reference>
<protein>
    <submittedName>
        <fullName evidence="1">Uncharacterized protein</fullName>
    </submittedName>
</protein>
<evidence type="ECO:0000313" key="1">
    <source>
        <dbReference type="EMBL" id="KAJ7310178.1"/>
    </source>
</evidence>
<proteinExistence type="predicted"/>
<gene>
    <name evidence="1" type="ORF">DFH08DRAFT_823211</name>
</gene>
<sequence length="250" mass="28385">MSEDLSVTEELLVQIIDSSLQHHFPQQCMDTFKVLNAAPNKLFQDAEQLALSLTSIRVALEQQPLLPQAMHNHIVADQKLNKIQKILEDMNTSFLPHKIVEDPDSMSWACQIFVYSPLCIQKVTDPVKKRMVFIDLRLQTITYSMADHQPTHQKWRVPNLKAVKDLDYLPPAPFTSGKGFFICSPANAGYDKFTNTGIDISEHSRILILQKDSLTPAQCPDLKTWKARAKRSAGEQEFECNSVLVFCLET</sequence>
<comment type="caution">
    <text evidence="1">The sequence shown here is derived from an EMBL/GenBank/DDBJ whole genome shotgun (WGS) entry which is preliminary data.</text>
</comment>